<comment type="similarity">
    <text evidence="2">Belongs to the outer membrane factor (OMF) (TC 1.B.17) family.</text>
</comment>
<evidence type="ECO:0000256" key="6">
    <source>
        <dbReference type="ARBA" id="ARBA00023136"/>
    </source>
</evidence>
<sequence>MKRRRVFILVIILLFSLSTITSASQTINKEEAIKIAVEENSELNKLRKEVERTEAQLKEAKGAFYPTLDLGSNYTRSGEESQVGASKDNYSVSLNLKQPLFKAGQLRSAYEIAKNNLRISKLQLEQKKEEVIYQVLEEYYNILKIKETVDLRKQQADQNKEYVKVAEVNKEVGISTRSDLLQAKVSYNQAQQELLIAKNNLETAKLALKNTLNMTDDVELKISDALNWQEAEFKMEDVYDYALHNKSTFKLLDLREENAKLNLKNKKNSNIYPEISLNAGYEASDDKLTVSDGDWQTTLSFSYNLFNGGRDKQQEKQLKKALEKLKIDQQQSKKDIRLSIKTTLLNLRAAKERINLNKLNLKQAQENLKNNELKFKEGIISSLDLLDVQTTYQQVQIQYYQAIYDYNLAVAELNKVIGKITEEAK</sequence>
<organism evidence="10 11">
    <name type="scientific">Orenia marismortui</name>
    <dbReference type="NCBI Taxonomy" id="46469"/>
    <lineage>
        <taxon>Bacteria</taxon>
        <taxon>Bacillati</taxon>
        <taxon>Bacillota</taxon>
        <taxon>Clostridia</taxon>
        <taxon>Halanaerobiales</taxon>
        <taxon>Halobacteroidaceae</taxon>
        <taxon>Orenia</taxon>
    </lineage>
</organism>
<dbReference type="AlphaFoldDB" id="A0A4R8GLC1"/>
<evidence type="ECO:0000256" key="8">
    <source>
        <dbReference type="SAM" id="Coils"/>
    </source>
</evidence>
<feature type="signal peptide" evidence="9">
    <location>
        <begin position="1"/>
        <end position="23"/>
    </location>
</feature>
<evidence type="ECO:0000256" key="9">
    <source>
        <dbReference type="SAM" id="SignalP"/>
    </source>
</evidence>
<evidence type="ECO:0000256" key="7">
    <source>
        <dbReference type="ARBA" id="ARBA00023237"/>
    </source>
</evidence>
<keyword evidence="7" id="KW-0998">Cell outer membrane</keyword>
<comment type="caution">
    <text evidence="10">The sequence shown here is derived from an EMBL/GenBank/DDBJ whole genome shotgun (WGS) entry which is preliminary data.</text>
</comment>
<dbReference type="Pfam" id="PF02321">
    <property type="entry name" value="OEP"/>
    <property type="match status" value="2"/>
</dbReference>
<dbReference type="Gene3D" id="1.20.1600.10">
    <property type="entry name" value="Outer membrane efflux proteins (OEP)"/>
    <property type="match status" value="1"/>
</dbReference>
<evidence type="ECO:0000256" key="4">
    <source>
        <dbReference type="ARBA" id="ARBA00022452"/>
    </source>
</evidence>
<keyword evidence="5" id="KW-0812">Transmembrane</keyword>
<dbReference type="GO" id="GO:0015562">
    <property type="term" value="F:efflux transmembrane transporter activity"/>
    <property type="evidence" value="ECO:0007669"/>
    <property type="project" value="InterPro"/>
</dbReference>
<dbReference type="PANTHER" id="PTHR30026">
    <property type="entry name" value="OUTER MEMBRANE PROTEIN TOLC"/>
    <property type="match status" value="1"/>
</dbReference>
<feature type="chain" id="PRO_5020614048" evidence="9">
    <location>
        <begin position="24"/>
        <end position="425"/>
    </location>
</feature>
<evidence type="ECO:0000256" key="3">
    <source>
        <dbReference type="ARBA" id="ARBA00022448"/>
    </source>
</evidence>
<evidence type="ECO:0000256" key="1">
    <source>
        <dbReference type="ARBA" id="ARBA00004442"/>
    </source>
</evidence>
<accession>A0A4R8GLC1</accession>
<evidence type="ECO:0000313" key="11">
    <source>
        <dbReference type="Proteomes" id="UP000295832"/>
    </source>
</evidence>
<dbReference type="InterPro" id="IPR003423">
    <property type="entry name" value="OMP_efflux"/>
</dbReference>
<dbReference type="RefSeq" id="WP_134118712.1">
    <property type="nucleotide sequence ID" value="NZ_SOEG01000040.1"/>
</dbReference>
<dbReference type="GO" id="GO:0009279">
    <property type="term" value="C:cell outer membrane"/>
    <property type="evidence" value="ECO:0007669"/>
    <property type="project" value="UniProtKB-SubCell"/>
</dbReference>
<dbReference type="Proteomes" id="UP000295832">
    <property type="component" value="Unassembled WGS sequence"/>
</dbReference>
<dbReference type="SUPFAM" id="SSF56954">
    <property type="entry name" value="Outer membrane efflux proteins (OEP)"/>
    <property type="match status" value="1"/>
</dbReference>
<proteinExistence type="inferred from homology"/>
<name>A0A4R8GLC1_9FIRM</name>
<dbReference type="EMBL" id="SOEG01000040">
    <property type="protein sequence ID" value="TDX46480.1"/>
    <property type="molecule type" value="Genomic_DNA"/>
</dbReference>
<evidence type="ECO:0000256" key="5">
    <source>
        <dbReference type="ARBA" id="ARBA00022692"/>
    </source>
</evidence>
<feature type="coiled-coil region" evidence="8">
    <location>
        <begin position="29"/>
        <end position="63"/>
    </location>
</feature>
<evidence type="ECO:0000313" key="10">
    <source>
        <dbReference type="EMBL" id="TDX46480.1"/>
    </source>
</evidence>
<dbReference type="GO" id="GO:0015288">
    <property type="term" value="F:porin activity"/>
    <property type="evidence" value="ECO:0007669"/>
    <property type="project" value="TreeGrafter"/>
</dbReference>
<dbReference type="GO" id="GO:1990281">
    <property type="term" value="C:efflux pump complex"/>
    <property type="evidence" value="ECO:0007669"/>
    <property type="project" value="TreeGrafter"/>
</dbReference>
<protein>
    <submittedName>
        <fullName evidence="10">Outer membrane protein TolC</fullName>
    </submittedName>
</protein>
<gene>
    <name evidence="10" type="ORF">C7959_14016</name>
</gene>
<keyword evidence="6" id="KW-0472">Membrane</keyword>
<keyword evidence="4" id="KW-1134">Transmembrane beta strand</keyword>
<keyword evidence="9" id="KW-0732">Signal</keyword>
<dbReference type="STRING" id="926561.GCA_000379025_00069"/>
<keyword evidence="8" id="KW-0175">Coiled coil</keyword>
<dbReference type="InterPro" id="IPR051906">
    <property type="entry name" value="TolC-like"/>
</dbReference>
<comment type="subcellular location">
    <subcellularLocation>
        <location evidence="1">Cell outer membrane</location>
    </subcellularLocation>
</comment>
<dbReference type="PANTHER" id="PTHR30026:SF20">
    <property type="entry name" value="OUTER MEMBRANE PROTEIN TOLC"/>
    <property type="match status" value="1"/>
</dbReference>
<reference evidence="10 11" key="1">
    <citation type="submission" date="2019-03" db="EMBL/GenBank/DDBJ databases">
        <title>Subsurface microbial communities from deep shales in Ohio and West Virginia, USA.</title>
        <authorList>
            <person name="Wrighton K."/>
        </authorList>
    </citation>
    <scope>NUCLEOTIDE SEQUENCE [LARGE SCALE GENOMIC DNA]</scope>
    <source>
        <strain evidence="10 11">MSL 6dP</strain>
    </source>
</reference>
<feature type="coiled-coil region" evidence="8">
    <location>
        <begin position="315"/>
        <end position="374"/>
    </location>
</feature>
<keyword evidence="11" id="KW-1185">Reference proteome</keyword>
<evidence type="ECO:0000256" key="2">
    <source>
        <dbReference type="ARBA" id="ARBA00007613"/>
    </source>
</evidence>
<keyword evidence="3" id="KW-0813">Transport</keyword>